<comment type="subcellular location">
    <subcellularLocation>
        <location evidence="1">Membrane</location>
    </subcellularLocation>
</comment>
<organism evidence="6 7">
    <name type="scientific">Adineta ricciae</name>
    <name type="common">Rotifer</name>
    <dbReference type="NCBI Taxonomy" id="249248"/>
    <lineage>
        <taxon>Eukaryota</taxon>
        <taxon>Metazoa</taxon>
        <taxon>Spiralia</taxon>
        <taxon>Gnathifera</taxon>
        <taxon>Rotifera</taxon>
        <taxon>Eurotatoria</taxon>
        <taxon>Bdelloidea</taxon>
        <taxon>Adinetida</taxon>
        <taxon>Adinetidae</taxon>
        <taxon>Adineta</taxon>
    </lineage>
</organism>
<dbReference type="SUPFAM" id="SSF53822">
    <property type="entry name" value="Periplasmic binding protein-like I"/>
    <property type="match status" value="1"/>
</dbReference>
<dbReference type="GO" id="GO:0017046">
    <property type="term" value="F:peptide hormone binding"/>
    <property type="evidence" value="ECO:0007669"/>
    <property type="project" value="TreeGrafter"/>
</dbReference>
<sequence>MSNLGRQGQIIRSSGTFLRKPNVTILMMFPDIDDFIPNLKSLLIVYEYIVHRYQISNWLNINLQVKDSKCSISLAPHQLVTTMLSTIPDVVFGPFCDLAVAPVARLLHFQNIPLITMGAVSNEFTLQRQTMYSTLFRFGYRTDEL</sequence>
<dbReference type="GO" id="GO:0038023">
    <property type="term" value="F:signaling receptor activity"/>
    <property type="evidence" value="ECO:0007669"/>
    <property type="project" value="TreeGrafter"/>
</dbReference>
<feature type="domain" description="Receptor ligand binding region" evidence="5">
    <location>
        <begin position="52"/>
        <end position="138"/>
    </location>
</feature>
<dbReference type="GO" id="GO:0007165">
    <property type="term" value="P:signal transduction"/>
    <property type="evidence" value="ECO:0007669"/>
    <property type="project" value="TreeGrafter"/>
</dbReference>
<keyword evidence="4" id="KW-0472">Membrane</keyword>
<dbReference type="Pfam" id="PF01094">
    <property type="entry name" value="ANF_receptor"/>
    <property type="match status" value="1"/>
</dbReference>
<dbReference type="GO" id="GO:0016020">
    <property type="term" value="C:membrane"/>
    <property type="evidence" value="ECO:0007669"/>
    <property type="project" value="UniProtKB-SubCell"/>
</dbReference>
<gene>
    <name evidence="6" type="ORF">XAT740_LOCUS60597</name>
</gene>
<evidence type="ECO:0000256" key="1">
    <source>
        <dbReference type="ARBA" id="ARBA00004370"/>
    </source>
</evidence>
<evidence type="ECO:0000256" key="4">
    <source>
        <dbReference type="ARBA" id="ARBA00023136"/>
    </source>
</evidence>
<evidence type="ECO:0000259" key="5">
    <source>
        <dbReference type="Pfam" id="PF01094"/>
    </source>
</evidence>
<dbReference type="PANTHER" id="PTHR44755:SF11">
    <property type="entry name" value="ATRIAL NATRIURETIC PEPTIDE RECEPTOR 3 ISOFORM X1"/>
    <property type="match status" value="1"/>
</dbReference>
<protein>
    <recommendedName>
        <fullName evidence="5">Receptor ligand binding region domain-containing protein</fullName>
    </recommendedName>
</protein>
<accession>A0A816GYE8</accession>
<dbReference type="InterPro" id="IPR001828">
    <property type="entry name" value="ANF_lig-bd_rcpt"/>
</dbReference>
<evidence type="ECO:0000256" key="2">
    <source>
        <dbReference type="ARBA" id="ARBA00022692"/>
    </source>
</evidence>
<evidence type="ECO:0000313" key="7">
    <source>
        <dbReference type="Proteomes" id="UP000663828"/>
    </source>
</evidence>
<keyword evidence="2" id="KW-0812">Transmembrane</keyword>
<proteinExistence type="predicted"/>
<dbReference type="PANTHER" id="PTHR44755">
    <property type="entry name" value="NATRIURETIC PEPTIDE RECEPTOR 3-RELATED"/>
    <property type="match status" value="1"/>
</dbReference>
<feature type="non-terminal residue" evidence="6">
    <location>
        <position position="1"/>
    </location>
</feature>
<dbReference type="EMBL" id="CAJNOR010015106">
    <property type="protein sequence ID" value="CAF1681221.1"/>
    <property type="molecule type" value="Genomic_DNA"/>
</dbReference>
<evidence type="ECO:0000256" key="3">
    <source>
        <dbReference type="ARBA" id="ARBA00022989"/>
    </source>
</evidence>
<evidence type="ECO:0000313" key="6">
    <source>
        <dbReference type="EMBL" id="CAF1681221.1"/>
    </source>
</evidence>
<dbReference type="Proteomes" id="UP000663828">
    <property type="component" value="Unassembled WGS sequence"/>
</dbReference>
<name>A0A816GYE8_ADIRI</name>
<dbReference type="InterPro" id="IPR028082">
    <property type="entry name" value="Peripla_BP_I"/>
</dbReference>
<keyword evidence="7" id="KW-1185">Reference proteome</keyword>
<dbReference type="AlphaFoldDB" id="A0A816GYE8"/>
<keyword evidence="3" id="KW-1133">Transmembrane helix</keyword>
<reference evidence="6" key="1">
    <citation type="submission" date="2021-02" db="EMBL/GenBank/DDBJ databases">
        <authorList>
            <person name="Nowell W R."/>
        </authorList>
    </citation>
    <scope>NUCLEOTIDE SEQUENCE</scope>
</reference>
<dbReference type="InterPro" id="IPR052612">
    <property type="entry name" value="ANP_Clearance_Receptor"/>
</dbReference>
<comment type="caution">
    <text evidence="6">The sequence shown here is derived from an EMBL/GenBank/DDBJ whole genome shotgun (WGS) entry which is preliminary data.</text>
</comment>
<dbReference type="Gene3D" id="3.40.50.2300">
    <property type="match status" value="1"/>
</dbReference>